<dbReference type="InterPro" id="IPR011856">
    <property type="entry name" value="tRNA_endonuc-like_dom_sf"/>
</dbReference>
<keyword evidence="5" id="KW-0479">Metal-binding</keyword>
<dbReference type="GO" id="GO:0046872">
    <property type="term" value="F:metal ion binding"/>
    <property type="evidence" value="ECO:0007669"/>
    <property type="project" value="UniProtKB-KW"/>
</dbReference>
<evidence type="ECO:0000256" key="7">
    <source>
        <dbReference type="ARBA" id="ARBA00022763"/>
    </source>
</evidence>
<protein>
    <recommendedName>
        <fullName evidence="13">Holliday junction resolvase RecU</fullName>
    </recommendedName>
</protein>
<name>A0A1H0P4X6_SELRU</name>
<evidence type="ECO:0000256" key="5">
    <source>
        <dbReference type="ARBA" id="ARBA00022723"/>
    </source>
</evidence>
<evidence type="ECO:0000256" key="9">
    <source>
        <dbReference type="ARBA" id="ARBA00022842"/>
    </source>
</evidence>
<reference evidence="14 15" key="1">
    <citation type="submission" date="2016-10" db="EMBL/GenBank/DDBJ databases">
        <authorList>
            <person name="de Groot N.N."/>
        </authorList>
    </citation>
    <scope>NUCLEOTIDE SEQUENCE [LARGE SCALE GENOMIC DNA]</scope>
    <source>
        <strain evidence="14 15">S137</strain>
    </source>
</reference>
<evidence type="ECO:0000256" key="3">
    <source>
        <dbReference type="ARBA" id="ARBA00022490"/>
    </source>
</evidence>
<dbReference type="EMBL" id="FNJQ01000004">
    <property type="protein sequence ID" value="SDO99778.1"/>
    <property type="molecule type" value="Genomic_DNA"/>
</dbReference>
<evidence type="ECO:0000256" key="13">
    <source>
        <dbReference type="ARBA" id="ARBA00029523"/>
    </source>
</evidence>
<keyword evidence="10" id="KW-0233">DNA recombination</keyword>
<dbReference type="InterPro" id="IPR011335">
    <property type="entry name" value="Restrct_endonuc-II-like"/>
</dbReference>
<evidence type="ECO:0000256" key="6">
    <source>
        <dbReference type="ARBA" id="ARBA00022759"/>
    </source>
</evidence>
<dbReference type="Proteomes" id="UP000182412">
    <property type="component" value="Unassembled WGS sequence"/>
</dbReference>
<proteinExistence type="inferred from homology"/>
<keyword evidence="8" id="KW-0378">Hydrolase</keyword>
<evidence type="ECO:0000256" key="11">
    <source>
        <dbReference type="ARBA" id="ARBA00023204"/>
    </source>
</evidence>
<sequence>MQFGMSRSNISRVNNSQGRIMEDMIMGAARMYERDGRLVLHKESEPFRVVKNINRARGRAEVQFTAKAQPDFIGCLKGGRMIAIEAKYTQKERIKQDAVTETQAAMLEKYHKAGAASFVCCGIGTGFDLRYFLVPWAVWRGMKEAYGHKYATADELASYEVKADMVIHFMDYLSPETSRKENSPFNLLTI</sequence>
<keyword evidence="7" id="KW-0227">DNA damage</keyword>
<comment type="cofactor">
    <cofactor evidence="1">
        <name>Mg(2+)</name>
        <dbReference type="ChEBI" id="CHEBI:18420"/>
    </cofactor>
</comment>
<dbReference type="Pfam" id="PF03838">
    <property type="entry name" value="RecU"/>
    <property type="match status" value="1"/>
</dbReference>
<keyword evidence="9" id="KW-0460">Magnesium</keyword>
<dbReference type="InterPro" id="IPR004612">
    <property type="entry name" value="Resolv_RecU"/>
</dbReference>
<organism evidence="14 15">
    <name type="scientific">Selenomonas ruminantium</name>
    <dbReference type="NCBI Taxonomy" id="971"/>
    <lineage>
        <taxon>Bacteria</taxon>
        <taxon>Bacillati</taxon>
        <taxon>Bacillota</taxon>
        <taxon>Negativicutes</taxon>
        <taxon>Selenomonadales</taxon>
        <taxon>Selenomonadaceae</taxon>
        <taxon>Selenomonas</taxon>
    </lineage>
</organism>
<evidence type="ECO:0000256" key="12">
    <source>
        <dbReference type="ARBA" id="ARBA00023447"/>
    </source>
</evidence>
<dbReference type="GO" id="GO:0016787">
    <property type="term" value="F:hydrolase activity"/>
    <property type="evidence" value="ECO:0007669"/>
    <property type="project" value="UniProtKB-KW"/>
</dbReference>
<dbReference type="AlphaFoldDB" id="A0A1H0P4X6"/>
<dbReference type="GO" id="GO:0003676">
    <property type="term" value="F:nucleic acid binding"/>
    <property type="evidence" value="ECO:0007669"/>
    <property type="project" value="InterPro"/>
</dbReference>
<dbReference type="Gene3D" id="3.40.1350.10">
    <property type="match status" value="1"/>
</dbReference>
<evidence type="ECO:0000256" key="2">
    <source>
        <dbReference type="ARBA" id="ARBA00004496"/>
    </source>
</evidence>
<dbReference type="GO" id="GO:0004519">
    <property type="term" value="F:endonuclease activity"/>
    <property type="evidence" value="ECO:0007669"/>
    <property type="project" value="UniProtKB-KW"/>
</dbReference>
<accession>A0A1H0P4X6</accession>
<keyword evidence="3" id="KW-0963">Cytoplasm</keyword>
<keyword evidence="11" id="KW-0234">DNA repair</keyword>
<evidence type="ECO:0000256" key="10">
    <source>
        <dbReference type="ARBA" id="ARBA00023172"/>
    </source>
</evidence>
<dbReference type="GO" id="GO:0005737">
    <property type="term" value="C:cytoplasm"/>
    <property type="evidence" value="ECO:0007669"/>
    <property type="project" value="UniProtKB-SubCell"/>
</dbReference>
<keyword evidence="6" id="KW-0255">Endonuclease</keyword>
<dbReference type="GO" id="GO:0006281">
    <property type="term" value="P:DNA repair"/>
    <property type="evidence" value="ECO:0007669"/>
    <property type="project" value="UniProtKB-KW"/>
</dbReference>
<comment type="similarity">
    <text evidence="12">Belongs to the RecU family.</text>
</comment>
<evidence type="ECO:0000313" key="14">
    <source>
        <dbReference type="EMBL" id="SDO99778.1"/>
    </source>
</evidence>
<dbReference type="SUPFAM" id="SSF52980">
    <property type="entry name" value="Restriction endonuclease-like"/>
    <property type="match status" value="1"/>
</dbReference>
<dbReference type="OrthoDB" id="9798755at2"/>
<keyword evidence="4" id="KW-0540">Nuclease</keyword>
<evidence type="ECO:0000256" key="4">
    <source>
        <dbReference type="ARBA" id="ARBA00022722"/>
    </source>
</evidence>
<comment type="subcellular location">
    <subcellularLocation>
        <location evidence="2">Cytoplasm</location>
    </subcellularLocation>
</comment>
<dbReference type="GO" id="GO:0006310">
    <property type="term" value="P:DNA recombination"/>
    <property type="evidence" value="ECO:0007669"/>
    <property type="project" value="UniProtKB-KW"/>
</dbReference>
<evidence type="ECO:0000256" key="8">
    <source>
        <dbReference type="ARBA" id="ARBA00022801"/>
    </source>
</evidence>
<evidence type="ECO:0000256" key="1">
    <source>
        <dbReference type="ARBA" id="ARBA00001946"/>
    </source>
</evidence>
<gene>
    <name evidence="14" type="ORF">SAMN05216366_104103</name>
</gene>
<evidence type="ECO:0000313" key="15">
    <source>
        <dbReference type="Proteomes" id="UP000182412"/>
    </source>
</evidence>